<evidence type="ECO:0000313" key="3">
    <source>
        <dbReference type="Proteomes" id="UP000642673"/>
    </source>
</evidence>
<reference evidence="3" key="1">
    <citation type="journal article" date="2019" name="Int. J. Syst. Evol. Microbiol.">
        <title>The Global Catalogue of Microorganisms (GCM) 10K type strain sequencing project: providing services to taxonomists for standard genome sequencing and annotation.</title>
        <authorList>
            <consortium name="The Broad Institute Genomics Platform"/>
            <consortium name="The Broad Institute Genome Sequencing Center for Infectious Disease"/>
            <person name="Wu L."/>
            <person name="Ma J."/>
        </authorList>
    </citation>
    <scope>NUCLEOTIDE SEQUENCE [LARGE SCALE GENOMIC DNA]</scope>
    <source>
        <strain evidence="3">JCM 4738</strain>
    </source>
</reference>
<organism evidence="2 3">
    <name type="scientific">Streptomyces cirratus</name>
    <dbReference type="NCBI Taxonomy" id="68187"/>
    <lineage>
        <taxon>Bacteria</taxon>
        <taxon>Bacillati</taxon>
        <taxon>Actinomycetota</taxon>
        <taxon>Actinomycetes</taxon>
        <taxon>Kitasatosporales</taxon>
        <taxon>Streptomycetaceae</taxon>
        <taxon>Streptomyces</taxon>
    </lineage>
</organism>
<protein>
    <recommendedName>
        <fullName evidence="4">Secreted protein</fullName>
    </recommendedName>
</protein>
<proteinExistence type="predicted"/>
<feature type="chain" id="PRO_5046267139" description="Secreted protein" evidence="1">
    <location>
        <begin position="27"/>
        <end position="158"/>
    </location>
</feature>
<dbReference type="RefSeq" id="WP_381353731.1">
    <property type="nucleotide sequence ID" value="NZ_JBHSYU010000001.1"/>
</dbReference>
<feature type="signal peptide" evidence="1">
    <location>
        <begin position="1"/>
        <end position="26"/>
    </location>
</feature>
<evidence type="ECO:0000256" key="1">
    <source>
        <dbReference type="SAM" id="SignalP"/>
    </source>
</evidence>
<name>A0ABQ3F0Z4_9ACTN</name>
<dbReference type="Proteomes" id="UP000642673">
    <property type="component" value="Unassembled WGS sequence"/>
</dbReference>
<dbReference type="EMBL" id="BMVP01000018">
    <property type="protein sequence ID" value="GHB80745.1"/>
    <property type="molecule type" value="Genomic_DNA"/>
</dbReference>
<evidence type="ECO:0008006" key="4">
    <source>
        <dbReference type="Google" id="ProtNLM"/>
    </source>
</evidence>
<comment type="caution">
    <text evidence="2">The sequence shown here is derived from an EMBL/GenBank/DDBJ whole genome shotgun (WGS) entry which is preliminary data.</text>
</comment>
<keyword evidence="1" id="KW-0732">Signal</keyword>
<accession>A0ABQ3F0Z4</accession>
<evidence type="ECO:0000313" key="2">
    <source>
        <dbReference type="EMBL" id="GHB80745.1"/>
    </source>
</evidence>
<gene>
    <name evidence="2" type="ORF">GCM10010347_59350</name>
</gene>
<keyword evidence="3" id="KW-1185">Reference proteome</keyword>
<sequence length="158" mass="16170">MRRSARTRRGTARTAAILTAVATVLAGGLATAESASANTSPGGCRTTGWASEPGGVQLWPCSSGDGSVGINATVHIRNPNAIDIFPCAQLLQVNSNGTTTQVGDFGCIGAWTNGAPDLRKGPIGVHQGTYVVVSGFWATIDGHYGYYGGAQSATIKVF</sequence>